<dbReference type="GO" id="GO:0070181">
    <property type="term" value="F:small ribosomal subunit rRNA binding"/>
    <property type="evidence" value="ECO:0007669"/>
    <property type="project" value="TreeGrafter"/>
</dbReference>
<dbReference type="PANTHER" id="PTHR13479:SF40">
    <property type="entry name" value="SMALL RIBOSOMAL SUBUNIT PROTEIN BS18M"/>
    <property type="match status" value="1"/>
</dbReference>
<dbReference type="GO" id="GO:0003735">
    <property type="term" value="F:structural constituent of ribosome"/>
    <property type="evidence" value="ECO:0007669"/>
    <property type="project" value="InterPro"/>
</dbReference>
<accession>A0A3M7QV35</accession>
<keyword evidence="5" id="KW-1185">Reference proteome</keyword>
<dbReference type="OrthoDB" id="10066799at2759"/>
<dbReference type="AlphaFoldDB" id="A0A3M7QV35"/>
<evidence type="ECO:0000256" key="3">
    <source>
        <dbReference type="ARBA" id="ARBA00023274"/>
    </source>
</evidence>
<organism evidence="4 5">
    <name type="scientific">Brachionus plicatilis</name>
    <name type="common">Marine rotifer</name>
    <name type="synonym">Brachionus muelleri</name>
    <dbReference type="NCBI Taxonomy" id="10195"/>
    <lineage>
        <taxon>Eukaryota</taxon>
        <taxon>Metazoa</taxon>
        <taxon>Spiralia</taxon>
        <taxon>Gnathifera</taxon>
        <taxon>Rotifera</taxon>
        <taxon>Eurotatoria</taxon>
        <taxon>Monogononta</taxon>
        <taxon>Pseudotrocha</taxon>
        <taxon>Ploima</taxon>
        <taxon>Brachionidae</taxon>
        <taxon>Brachionus</taxon>
    </lineage>
</organism>
<keyword evidence="2" id="KW-0689">Ribosomal protein</keyword>
<dbReference type="Pfam" id="PF01084">
    <property type="entry name" value="Ribosomal_S18"/>
    <property type="match status" value="1"/>
</dbReference>
<dbReference type="EMBL" id="REGN01005005">
    <property type="protein sequence ID" value="RNA15230.1"/>
    <property type="molecule type" value="Genomic_DNA"/>
</dbReference>
<comment type="similarity">
    <text evidence="1">Belongs to the bacterial ribosomal protein bS18 family.</text>
</comment>
<evidence type="ECO:0000313" key="5">
    <source>
        <dbReference type="Proteomes" id="UP000276133"/>
    </source>
</evidence>
<dbReference type="STRING" id="10195.A0A3M7QV35"/>
<evidence type="ECO:0000256" key="2">
    <source>
        <dbReference type="ARBA" id="ARBA00022980"/>
    </source>
</evidence>
<name>A0A3M7QV35_BRAPC</name>
<evidence type="ECO:0000313" key="4">
    <source>
        <dbReference type="EMBL" id="RNA15230.1"/>
    </source>
</evidence>
<dbReference type="Proteomes" id="UP000276133">
    <property type="component" value="Unassembled WGS sequence"/>
</dbReference>
<protein>
    <submittedName>
        <fullName evidence="4">28S ribosomal mitochondrial</fullName>
    </submittedName>
</protein>
<reference evidence="4 5" key="1">
    <citation type="journal article" date="2018" name="Sci. Rep.">
        <title>Genomic signatures of local adaptation to the degree of environmental predictability in rotifers.</title>
        <authorList>
            <person name="Franch-Gras L."/>
            <person name="Hahn C."/>
            <person name="Garcia-Roger E.M."/>
            <person name="Carmona M.J."/>
            <person name="Serra M."/>
            <person name="Gomez A."/>
        </authorList>
    </citation>
    <scope>NUCLEOTIDE SEQUENCE [LARGE SCALE GENOMIC DNA]</scope>
    <source>
        <strain evidence="4">HYR1</strain>
    </source>
</reference>
<gene>
    <name evidence="4" type="ORF">BpHYR1_051063</name>
</gene>
<sequence length="229" mass="27248">MNRFGVKIAPNVRSVLAAAYSTRSKNILRQRYQHRNKDGTFKEFNESITVVPKEFEQQDEYKNEKRVGQIYQDRYKKQQQAKQYLFTLKLSKEEIAESVEQKDVCEHRTQEDGTIQLEKSPYRKKQHQCIFCKYNVPLDYKNVQLLSQFVSPHTGLLYGQEVTGLCYFKYKELENTLFKARKLGLMPFFYKETVFVNDPNLFDPFKNNLKQIPDDYDKRKLNADPKINE</sequence>
<comment type="caution">
    <text evidence="4">The sequence shown here is derived from an EMBL/GenBank/DDBJ whole genome shotgun (WGS) entry which is preliminary data.</text>
</comment>
<evidence type="ECO:0000256" key="1">
    <source>
        <dbReference type="ARBA" id="ARBA00005589"/>
    </source>
</evidence>
<dbReference type="GO" id="GO:0005763">
    <property type="term" value="C:mitochondrial small ribosomal subunit"/>
    <property type="evidence" value="ECO:0007669"/>
    <property type="project" value="TreeGrafter"/>
</dbReference>
<dbReference type="SUPFAM" id="SSF46911">
    <property type="entry name" value="Ribosomal protein S18"/>
    <property type="match status" value="1"/>
</dbReference>
<keyword evidence="3" id="KW-0687">Ribonucleoprotein</keyword>
<dbReference type="InterPro" id="IPR001648">
    <property type="entry name" value="Ribosomal_bS18"/>
</dbReference>
<dbReference type="Gene3D" id="4.10.640.10">
    <property type="entry name" value="Ribosomal protein S18"/>
    <property type="match status" value="1"/>
</dbReference>
<dbReference type="GO" id="GO:0032543">
    <property type="term" value="P:mitochondrial translation"/>
    <property type="evidence" value="ECO:0007669"/>
    <property type="project" value="TreeGrafter"/>
</dbReference>
<dbReference type="PANTHER" id="PTHR13479">
    <property type="entry name" value="30S RIBOSOMAL PROTEIN S18"/>
    <property type="match status" value="1"/>
</dbReference>
<proteinExistence type="inferred from homology"/>
<dbReference type="InterPro" id="IPR036870">
    <property type="entry name" value="Ribosomal_bS18_sf"/>
</dbReference>